<evidence type="ECO:0008006" key="4">
    <source>
        <dbReference type="Google" id="ProtNLM"/>
    </source>
</evidence>
<accession>L1Q2C8</accession>
<dbReference type="HOGENOM" id="CLU_138370_0_0_9"/>
<evidence type="ECO:0000313" key="2">
    <source>
        <dbReference type="EMBL" id="EKY22061.1"/>
    </source>
</evidence>
<dbReference type="PATRIC" id="fig|545697.3.peg.3315"/>
<dbReference type="EMBL" id="AMEZ01000136">
    <property type="protein sequence ID" value="EKY22061.1"/>
    <property type="molecule type" value="Genomic_DNA"/>
</dbReference>
<keyword evidence="1" id="KW-1133">Transmembrane helix</keyword>
<keyword evidence="1" id="KW-0812">Transmembrane</keyword>
<keyword evidence="1" id="KW-0472">Membrane</keyword>
<keyword evidence="3" id="KW-1185">Reference proteome</keyword>
<organism evidence="2 3">
    <name type="scientific">Clostridium celatum DSM 1785</name>
    <dbReference type="NCBI Taxonomy" id="545697"/>
    <lineage>
        <taxon>Bacteria</taxon>
        <taxon>Bacillati</taxon>
        <taxon>Bacillota</taxon>
        <taxon>Clostridia</taxon>
        <taxon>Eubacteriales</taxon>
        <taxon>Clostridiaceae</taxon>
        <taxon>Clostridium</taxon>
    </lineage>
</organism>
<reference evidence="2 3" key="1">
    <citation type="submission" date="2012-05" db="EMBL/GenBank/DDBJ databases">
        <authorList>
            <person name="Weinstock G."/>
            <person name="Sodergren E."/>
            <person name="Lobos E.A."/>
            <person name="Fulton L."/>
            <person name="Fulton R."/>
            <person name="Courtney L."/>
            <person name="Fronick C."/>
            <person name="O'Laughlin M."/>
            <person name="Godfrey J."/>
            <person name="Wilson R.M."/>
            <person name="Miner T."/>
            <person name="Farmer C."/>
            <person name="Delehaunty K."/>
            <person name="Cordes M."/>
            <person name="Minx P."/>
            <person name="Tomlinson C."/>
            <person name="Chen J."/>
            <person name="Wollam A."/>
            <person name="Pepin K.H."/>
            <person name="Bhonagiri V."/>
            <person name="Zhang X."/>
            <person name="Suruliraj S."/>
            <person name="Warren W."/>
            <person name="Mitreva M."/>
            <person name="Mardis E.R."/>
            <person name="Wilson R.K."/>
        </authorList>
    </citation>
    <scope>NUCLEOTIDE SEQUENCE [LARGE SCALE GENOMIC DNA]</scope>
    <source>
        <strain evidence="2 3">DSM 1785</strain>
    </source>
</reference>
<dbReference type="Gene3D" id="2.40.50.660">
    <property type="match status" value="1"/>
</dbReference>
<comment type="caution">
    <text evidence="2">The sequence shown here is derived from an EMBL/GenBank/DDBJ whole genome shotgun (WGS) entry which is preliminary data.</text>
</comment>
<protein>
    <recommendedName>
        <fullName evidence="4">DUF2500 domain-containing protein</fullName>
    </recommendedName>
</protein>
<gene>
    <name evidence="2" type="ORF">HMPREF0216_03391</name>
</gene>
<dbReference type="eggNOG" id="ENOG5032T7R">
    <property type="taxonomic scope" value="Bacteria"/>
</dbReference>
<dbReference type="Proteomes" id="UP000010420">
    <property type="component" value="Unassembled WGS sequence"/>
</dbReference>
<dbReference type="InterPro" id="IPR019635">
    <property type="entry name" value="DUF2500"/>
</dbReference>
<evidence type="ECO:0000313" key="3">
    <source>
        <dbReference type="Proteomes" id="UP000010420"/>
    </source>
</evidence>
<dbReference type="AlphaFoldDB" id="L1Q2C8"/>
<dbReference type="STRING" id="545697.HMPREF0216_03391"/>
<sequence>MINMWFGDIFSIIFPIMFILIVGVIIISIFKGIKEWSYNNKQPIIPVDAIVVAKRGHTTHHHNNNTHTSSSSTTYYITFEFSNRERIELRVPSTKYGLIAEGDNGILSFQGSRFISFERNIV</sequence>
<dbReference type="Pfam" id="PF10694">
    <property type="entry name" value="DUF2500"/>
    <property type="match status" value="1"/>
</dbReference>
<feature type="transmembrane region" description="Helical" evidence="1">
    <location>
        <begin position="12"/>
        <end position="33"/>
    </location>
</feature>
<name>L1Q2C8_9CLOT</name>
<evidence type="ECO:0000256" key="1">
    <source>
        <dbReference type="SAM" id="Phobius"/>
    </source>
</evidence>
<proteinExistence type="predicted"/>